<accession>A0A1I5WM82</accession>
<dbReference type="EMBL" id="FOXV01000002">
    <property type="protein sequence ID" value="SFQ20697.1"/>
    <property type="molecule type" value="Genomic_DNA"/>
</dbReference>
<organism evidence="1 2">
    <name type="scientific">Roseivivax halotolerans</name>
    <dbReference type="NCBI Taxonomy" id="93684"/>
    <lineage>
        <taxon>Bacteria</taxon>
        <taxon>Pseudomonadati</taxon>
        <taxon>Pseudomonadota</taxon>
        <taxon>Alphaproteobacteria</taxon>
        <taxon>Rhodobacterales</taxon>
        <taxon>Roseobacteraceae</taxon>
        <taxon>Roseivivax</taxon>
    </lineage>
</organism>
<dbReference type="Proteomes" id="UP000243106">
    <property type="component" value="Unassembled WGS sequence"/>
</dbReference>
<keyword evidence="2" id="KW-1185">Reference proteome</keyword>
<evidence type="ECO:0000313" key="2">
    <source>
        <dbReference type="Proteomes" id="UP000243106"/>
    </source>
</evidence>
<reference evidence="2" key="1">
    <citation type="submission" date="2016-10" db="EMBL/GenBank/DDBJ databases">
        <authorList>
            <person name="Varghese N."/>
            <person name="Submissions S."/>
        </authorList>
    </citation>
    <scope>NUCLEOTIDE SEQUENCE [LARGE SCALE GENOMIC DNA]</scope>
    <source>
        <strain evidence="2">JCM 10271</strain>
    </source>
</reference>
<sequence>MSDKPSKDADRDVTAEFSDVLRAQKEKQERLRHVQEFVTTPTFLDFAQMSVEVSDDPEQLEARRRDITYRIEILRSVLGLLEDELEAMDRVSSVQERDKA</sequence>
<evidence type="ECO:0000313" key="1">
    <source>
        <dbReference type="EMBL" id="SFQ20697.1"/>
    </source>
</evidence>
<proteinExistence type="predicted"/>
<dbReference type="STRING" id="93684.SAMN05421853_102433"/>
<dbReference type="AlphaFoldDB" id="A0A1I5WM82"/>
<gene>
    <name evidence="1" type="ORF">SAMN05421853_102433</name>
</gene>
<name>A0A1I5WM82_9RHOB</name>
<protein>
    <submittedName>
        <fullName evidence="1">Uncharacterized protein</fullName>
    </submittedName>
</protein>